<evidence type="ECO:0000256" key="7">
    <source>
        <dbReference type="ARBA" id="ARBA00023136"/>
    </source>
</evidence>
<dbReference type="GO" id="GO:0004888">
    <property type="term" value="F:transmembrane signaling receptor activity"/>
    <property type="evidence" value="ECO:0007669"/>
    <property type="project" value="InterPro"/>
</dbReference>
<keyword evidence="3" id="KW-0488">Methylation</keyword>
<evidence type="ECO:0000256" key="2">
    <source>
        <dbReference type="ARBA" id="ARBA00022475"/>
    </source>
</evidence>
<dbReference type="InterPro" id="IPR003660">
    <property type="entry name" value="HAMP_dom"/>
</dbReference>
<evidence type="ECO:0000256" key="10">
    <source>
        <dbReference type="ARBA" id="ARBA00058128"/>
    </source>
</evidence>
<feature type="transmembrane region" description="Helical" evidence="14">
    <location>
        <begin position="13"/>
        <end position="32"/>
    </location>
</feature>
<dbReference type="GO" id="GO:0005886">
    <property type="term" value="C:plasma membrane"/>
    <property type="evidence" value="ECO:0007669"/>
    <property type="project" value="UniProtKB-SubCell"/>
</dbReference>
<dbReference type="InterPro" id="IPR004089">
    <property type="entry name" value="MCPsignal_dom"/>
</dbReference>
<evidence type="ECO:0000256" key="4">
    <source>
        <dbReference type="ARBA" id="ARBA00022500"/>
    </source>
</evidence>
<keyword evidence="8 11" id="KW-0807">Transducer</keyword>
<evidence type="ECO:0000256" key="5">
    <source>
        <dbReference type="ARBA" id="ARBA00022692"/>
    </source>
</evidence>
<protein>
    <submittedName>
        <fullName evidence="17">Methyl-accepting chemotaxis protein</fullName>
    </submittedName>
</protein>
<feature type="domain" description="Methyl-accepting transducer" evidence="15">
    <location>
        <begin position="287"/>
        <end position="523"/>
    </location>
</feature>
<sequence>MYFLQNLKVKYKLLSLISLAVLGMVIMSCVAINSINKIKHDTEVVVDDYQHSVVLLEGMLRTQNSLEYNLLELITASPNEGTNKEGIIGNIEKDLEKYDSLLKEYDDGFNLSKQEDELFQKMKESLPSYMETYKKLFDKAKVTNESQMVNEFHKELKPKGVELASYAVNLEAYVSNLADQVFKDSQKMIDRSVITFIILVVVTTIVICIVSYIISKLIVAPLQTVSRMMERAKEGDLTVHGEYNAKDELGVLVSDFNEMIAGLRTNMQEVENNIQLLFQHADGVVSASEVSSGAAKKITIDIEEVANGAEGQMQAMEQTAGAMEELTQGMQSIVNTSSSVNELSAQSALDAESGNKLMKQMIQQMDTIQNSVHNGVKQVETMKEQSEEIVKIIDVMQGITSQINLLALNAAIEAARAGESGRGFAIVADEVRKLAEQSSDSAKQIEKLITQVMGTTNHTVHMMGKVDNEVQAGTQVVMHTEKVFGKITEKVQQVSEQIQTVSMSTDEIAASSEEISASAEDMAQISQRSSDRTDRVKESIQQQEKSVQEISVSIEHMHNAAGGLKQIVAQFTLQK</sequence>
<dbReference type="CDD" id="cd11386">
    <property type="entry name" value="MCP_signal"/>
    <property type="match status" value="1"/>
</dbReference>
<accession>A0A242ZLD1</accession>
<dbReference type="EMBL" id="NFDE01000016">
    <property type="protein sequence ID" value="OTX95212.1"/>
    <property type="molecule type" value="Genomic_DNA"/>
</dbReference>
<dbReference type="AlphaFoldDB" id="A0A242ZLD1"/>
<keyword evidence="6 14" id="KW-1133">Transmembrane helix</keyword>
<dbReference type="GO" id="GO:0007165">
    <property type="term" value="P:signal transduction"/>
    <property type="evidence" value="ECO:0007669"/>
    <property type="project" value="UniProtKB-KW"/>
</dbReference>
<evidence type="ECO:0000259" key="16">
    <source>
        <dbReference type="PROSITE" id="PS50885"/>
    </source>
</evidence>
<dbReference type="PRINTS" id="PR00260">
    <property type="entry name" value="CHEMTRNSDUCR"/>
</dbReference>
<gene>
    <name evidence="17" type="ORF">BK730_04595</name>
</gene>
<dbReference type="Gene3D" id="1.10.8.500">
    <property type="entry name" value="HAMP domain in histidine kinase"/>
    <property type="match status" value="1"/>
</dbReference>
<evidence type="ECO:0000313" key="18">
    <source>
        <dbReference type="Proteomes" id="UP000194945"/>
    </source>
</evidence>
<evidence type="ECO:0000256" key="9">
    <source>
        <dbReference type="ARBA" id="ARBA00029447"/>
    </source>
</evidence>
<evidence type="ECO:0000256" key="13">
    <source>
        <dbReference type="SAM" id="MobiDB-lite"/>
    </source>
</evidence>
<dbReference type="FunFam" id="1.10.287.950:FF:000003">
    <property type="entry name" value="Methyl-accepting chemotaxis protein"/>
    <property type="match status" value="1"/>
</dbReference>
<comment type="similarity">
    <text evidence="9">Belongs to the methyl-accepting chemotaxis (MCP) protein family.</text>
</comment>
<dbReference type="InterPro" id="IPR024478">
    <property type="entry name" value="HlyB_4HB_MCP"/>
</dbReference>
<evidence type="ECO:0000256" key="12">
    <source>
        <dbReference type="SAM" id="Coils"/>
    </source>
</evidence>
<dbReference type="PANTHER" id="PTHR32089:SF112">
    <property type="entry name" value="LYSOZYME-LIKE PROTEIN-RELATED"/>
    <property type="match status" value="1"/>
</dbReference>
<dbReference type="InterPro" id="IPR004090">
    <property type="entry name" value="Chemotax_Me-accpt_rcpt"/>
</dbReference>
<evidence type="ECO:0000256" key="14">
    <source>
        <dbReference type="SAM" id="Phobius"/>
    </source>
</evidence>
<dbReference type="GO" id="GO:0006935">
    <property type="term" value="P:chemotaxis"/>
    <property type="evidence" value="ECO:0007669"/>
    <property type="project" value="UniProtKB-KW"/>
</dbReference>
<keyword evidence="5 14" id="KW-0812">Transmembrane</keyword>
<feature type="coiled-coil region" evidence="12">
    <location>
        <begin position="253"/>
        <end position="280"/>
    </location>
</feature>
<dbReference type="Pfam" id="PF00015">
    <property type="entry name" value="MCPsignal"/>
    <property type="match status" value="1"/>
</dbReference>
<dbReference type="PROSITE" id="PS50111">
    <property type="entry name" value="CHEMOTAXIS_TRANSDUC_2"/>
    <property type="match status" value="1"/>
</dbReference>
<keyword evidence="4" id="KW-0145">Chemotaxis</keyword>
<dbReference type="Pfam" id="PF00672">
    <property type="entry name" value="HAMP"/>
    <property type="match status" value="1"/>
</dbReference>
<dbReference type="Pfam" id="PF12729">
    <property type="entry name" value="4HB_MCP_1"/>
    <property type="match status" value="1"/>
</dbReference>
<dbReference type="Gene3D" id="1.10.287.950">
    <property type="entry name" value="Methyl-accepting chemotaxis protein"/>
    <property type="match status" value="1"/>
</dbReference>
<feature type="domain" description="HAMP" evidence="16">
    <location>
        <begin position="216"/>
        <end position="268"/>
    </location>
</feature>
<feature type="region of interest" description="Disordered" evidence="13">
    <location>
        <begin position="512"/>
        <end position="535"/>
    </location>
</feature>
<evidence type="ECO:0000256" key="11">
    <source>
        <dbReference type="PROSITE-ProRule" id="PRU00284"/>
    </source>
</evidence>
<dbReference type="Proteomes" id="UP000194945">
    <property type="component" value="Unassembled WGS sequence"/>
</dbReference>
<dbReference type="PANTHER" id="PTHR32089">
    <property type="entry name" value="METHYL-ACCEPTING CHEMOTAXIS PROTEIN MCPB"/>
    <property type="match status" value="1"/>
</dbReference>
<organism evidence="17 18">
    <name type="scientific">Bacillus wiedmannii</name>
    <dbReference type="NCBI Taxonomy" id="1890302"/>
    <lineage>
        <taxon>Bacteria</taxon>
        <taxon>Bacillati</taxon>
        <taxon>Bacillota</taxon>
        <taxon>Bacilli</taxon>
        <taxon>Bacillales</taxon>
        <taxon>Bacillaceae</taxon>
        <taxon>Bacillus</taxon>
        <taxon>Bacillus cereus group</taxon>
    </lineage>
</organism>
<evidence type="ECO:0000256" key="3">
    <source>
        <dbReference type="ARBA" id="ARBA00022481"/>
    </source>
</evidence>
<evidence type="ECO:0000313" key="17">
    <source>
        <dbReference type="EMBL" id="OTX95212.1"/>
    </source>
</evidence>
<reference evidence="17 18" key="1">
    <citation type="submission" date="2016-10" db="EMBL/GenBank/DDBJ databases">
        <title>Comparative genomics of Bacillus thuringiensis reveals a path to pathogens against multiple invertebrate hosts.</title>
        <authorList>
            <person name="Zheng J."/>
            <person name="Gao Q."/>
            <person name="Liu H."/>
            <person name="Peng D."/>
            <person name="Ruan L."/>
            <person name="Sun M."/>
        </authorList>
    </citation>
    <scope>NUCLEOTIDE SEQUENCE [LARGE SCALE GENOMIC DNA]</scope>
    <source>
        <strain evidence="17">BGSC 4BK1</strain>
    </source>
</reference>
<dbReference type="CDD" id="cd06225">
    <property type="entry name" value="HAMP"/>
    <property type="match status" value="1"/>
</dbReference>
<name>A0A242ZLD1_9BACI</name>
<comment type="function">
    <text evidence="10">Chemotactic-signal transducers respond to changes in the concentration of attractants and repellents in the environment, transduce a signal from the outside to the inside of the cell, and facilitate sensory adaptation through the variation of the level of methylation.</text>
</comment>
<evidence type="ECO:0000259" key="15">
    <source>
        <dbReference type="PROSITE" id="PS50111"/>
    </source>
</evidence>
<evidence type="ECO:0000256" key="6">
    <source>
        <dbReference type="ARBA" id="ARBA00022989"/>
    </source>
</evidence>
<comment type="caution">
    <text evidence="17">The sequence shown here is derived from an EMBL/GenBank/DDBJ whole genome shotgun (WGS) entry which is preliminary data.</text>
</comment>
<dbReference type="SMART" id="SM00304">
    <property type="entry name" value="HAMP"/>
    <property type="match status" value="1"/>
</dbReference>
<proteinExistence type="inferred from homology"/>
<evidence type="ECO:0000256" key="1">
    <source>
        <dbReference type="ARBA" id="ARBA00004651"/>
    </source>
</evidence>
<dbReference type="SUPFAM" id="SSF58104">
    <property type="entry name" value="Methyl-accepting chemotaxis protein (MCP) signaling domain"/>
    <property type="match status" value="1"/>
</dbReference>
<keyword evidence="2" id="KW-1003">Cell membrane</keyword>
<comment type="subcellular location">
    <subcellularLocation>
        <location evidence="1">Cell membrane</location>
        <topology evidence="1">Multi-pass membrane protein</topology>
    </subcellularLocation>
</comment>
<evidence type="ECO:0000256" key="8">
    <source>
        <dbReference type="ARBA" id="ARBA00023224"/>
    </source>
</evidence>
<dbReference type="SMART" id="SM00283">
    <property type="entry name" value="MA"/>
    <property type="match status" value="1"/>
</dbReference>
<keyword evidence="12" id="KW-0175">Coiled coil</keyword>
<dbReference type="PROSITE" id="PS50885">
    <property type="entry name" value="HAMP"/>
    <property type="match status" value="1"/>
</dbReference>
<feature type="transmembrane region" description="Helical" evidence="14">
    <location>
        <begin position="193"/>
        <end position="214"/>
    </location>
</feature>
<keyword evidence="7 14" id="KW-0472">Membrane</keyword>